<dbReference type="SUPFAM" id="SSF53098">
    <property type="entry name" value="Ribonuclease H-like"/>
    <property type="match status" value="1"/>
</dbReference>
<dbReference type="Proteomes" id="UP000420562">
    <property type="component" value="Unassembled WGS sequence"/>
</dbReference>
<name>A0A7J4ZTL7_9BACT</name>
<sequence length="196" mass="21487">MNSCALFTDVSLNPQRKLGVGGYLLVPASFLENEPYGIGQDDVSAQLKIKRFAETSSTTLEVQTVLWALEQVSDGLIDPAGGKLEIYTDSQCVAGLLGRRAALEQNDFIAKRSGRLLRNAALYRAFYAAHDRMGFRVNKVSGHAPAYSHNTIHRIFSHVDQGVRRALGLWLDSPALPGPSASRHGEYEVAHHGNDR</sequence>
<evidence type="ECO:0000259" key="1">
    <source>
        <dbReference type="Pfam" id="PF00075"/>
    </source>
</evidence>
<dbReference type="Pfam" id="PF00075">
    <property type="entry name" value="RNase_H"/>
    <property type="match status" value="1"/>
</dbReference>
<dbReference type="RefSeq" id="WP_151127491.1">
    <property type="nucleotide sequence ID" value="NZ_VZQZ01000002.1"/>
</dbReference>
<accession>A0A7J4ZTL7</accession>
<dbReference type="EMBL" id="VZQZ01000002">
    <property type="protein sequence ID" value="KAB0666752.1"/>
    <property type="molecule type" value="Genomic_DNA"/>
</dbReference>
<dbReference type="InterPro" id="IPR036397">
    <property type="entry name" value="RNaseH_sf"/>
</dbReference>
<feature type="domain" description="RNase H type-1" evidence="1">
    <location>
        <begin position="3"/>
        <end position="150"/>
    </location>
</feature>
<comment type="caution">
    <text evidence="2">The sequence shown here is derived from an EMBL/GenBank/DDBJ whole genome shotgun (WGS) entry which is preliminary data.</text>
</comment>
<dbReference type="InterPro" id="IPR002156">
    <property type="entry name" value="RNaseH_domain"/>
</dbReference>
<evidence type="ECO:0000313" key="2">
    <source>
        <dbReference type="EMBL" id="KAB0666752.1"/>
    </source>
</evidence>
<proteinExistence type="predicted"/>
<keyword evidence="3" id="KW-1185">Reference proteome</keyword>
<organism evidence="2 3">
    <name type="scientific">Oryzomonas japonica</name>
    <dbReference type="NCBI Taxonomy" id="2603858"/>
    <lineage>
        <taxon>Bacteria</taxon>
        <taxon>Pseudomonadati</taxon>
        <taxon>Thermodesulfobacteriota</taxon>
        <taxon>Desulfuromonadia</taxon>
        <taxon>Geobacterales</taxon>
        <taxon>Geobacteraceae</taxon>
        <taxon>Oryzomonas</taxon>
    </lineage>
</organism>
<gene>
    <name evidence="2" type="ORF">F6V25_04860</name>
</gene>
<dbReference type="AlphaFoldDB" id="A0A7J4ZTL7"/>
<dbReference type="GO" id="GO:0003676">
    <property type="term" value="F:nucleic acid binding"/>
    <property type="evidence" value="ECO:0007669"/>
    <property type="project" value="InterPro"/>
</dbReference>
<protein>
    <submittedName>
        <fullName evidence="2">Ribonuclease H</fullName>
    </submittedName>
</protein>
<evidence type="ECO:0000313" key="3">
    <source>
        <dbReference type="Proteomes" id="UP000420562"/>
    </source>
</evidence>
<dbReference type="InterPro" id="IPR012337">
    <property type="entry name" value="RNaseH-like_sf"/>
</dbReference>
<reference evidence="2 3" key="1">
    <citation type="submission" date="2019-09" db="EMBL/GenBank/DDBJ databases">
        <title>Geobacter sp. Red96, a novel strain isolated from paddy soil.</title>
        <authorList>
            <person name="Xu Z."/>
            <person name="Masuda Y."/>
            <person name="Itoh H."/>
            <person name="Senoo K."/>
        </authorList>
    </citation>
    <scope>NUCLEOTIDE SEQUENCE [LARGE SCALE GENOMIC DNA]</scope>
    <source>
        <strain evidence="2 3">Red96</strain>
    </source>
</reference>
<dbReference type="GO" id="GO:0004523">
    <property type="term" value="F:RNA-DNA hybrid ribonuclease activity"/>
    <property type="evidence" value="ECO:0007669"/>
    <property type="project" value="InterPro"/>
</dbReference>
<dbReference type="Gene3D" id="3.30.420.10">
    <property type="entry name" value="Ribonuclease H-like superfamily/Ribonuclease H"/>
    <property type="match status" value="1"/>
</dbReference>